<reference evidence="2" key="4">
    <citation type="submission" date="2025-09" db="UniProtKB">
        <authorList>
            <consortium name="Ensembl"/>
        </authorList>
    </citation>
    <scope>IDENTIFICATION</scope>
</reference>
<proteinExistence type="predicted"/>
<reference evidence="3" key="2">
    <citation type="journal article" date="2014" name="Nat. Commun.">
        <title>The cavefish genome reveals candidate genes for eye loss.</title>
        <authorList>
            <person name="McGaugh S.E."/>
            <person name="Gross J.B."/>
            <person name="Aken B."/>
            <person name="Blin M."/>
            <person name="Borowsky R."/>
            <person name="Chalopin D."/>
            <person name="Hinaux H."/>
            <person name="Jeffery W.R."/>
            <person name="Keene A."/>
            <person name="Ma L."/>
            <person name="Minx P."/>
            <person name="Murphy D."/>
            <person name="O'Quin K.E."/>
            <person name="Retaux S."/>
            <person name="Rohner N."/>
            <person name="Searle S.M."/>
            <person name="Stahl B.A."/>
            <person name="Tabin C."/>
            <person name="Volff J.N."/>
            <person name="Yoshizawa M."/>
            <person name="Warren W.C."/>
        </authorList>
    </citation>
    <scope>NUCLEOTIDE SEQUENCE [LARGE SCALE GENOMIC DNA]</scope>
    <source>
        <strain evidence="3">female</strain>
    </source>
</reference>
<dbReference type="STRING" id="7994.ENSAMXP00000029145"/>
<accession>A0A3B1IHW4</accession>
<dbReference type="SMART" id="SM00597">
    <property type="entry name" value="ZnF_TTF"/>
    <property type="match status" value="1"/>
</dbReference>
<evidence type="ECO:0000313" key="2">
    <source>
        <dbReference type="Ensembl" id="ENSAMXP00000029145.1"/>
    </source>
</evidence>
<dbReference type="InterPro" id="IPR012337">
    <property type="entry name" value="RNaseH-like_sf"/>
</dbReference>
<dbReference type="Ensembl" id="ENSAMXT00000040801.1">
    <property type="protein sequence ID" value="ENSAMXP00000029145.1"/>
    <property type="gene ID" value="ENSAMXG00000043357.1"/>
</dbReference>
<dbReference type="Pfam" id="PF14291">
    <property type="entry name" value="DUF4371"/>
    <property type="match status" value="1"/>
</dbReference>
<dbReference type="SUPFAM" id="SSF53098">
    <property type="entry name" value="Ribonuclease H-like"/>
    <property type="match status" value="1"/>
</dbReference>
<name>A0A3B1IHW4_ASTMX</name>
<protein>
    <recommendedName>
        <fullName evidence="1">TTF-type domain-containing protein</fullName>
    </recommendedName>
</protein>
<reference evidence="3" key="1">
    <citation type="submission" date="2013-03" db="EMBL/GenBank/DDBJ databases">
        <authorList>
            <person name="Jeffery W."/>
            <person name="Warren W."/>
            <person name="Wilson R.K."/>
        </authorList>
    </citation>
    <scope>NUCLEOTIDE SEQUENCE</scope>
    <source>
        <strain evidence="3">female</strain>
    </source>
</reference>
<dbReference type="PANTHER" id="PTHR45749">
    <property type="match status" value="1"/>
</dbReference>
<dbReference type="InterPro" id="IPR008906">
    <property type="entry name" value="HATC_C_dom"/>
</dbReference>
<evidence type="ECO:0000313" key="3">
    <source>
        <dbReference type="Proteomes" id="UP000018467"/>
    </source>
</evidence>
<organism evidence="2 3">
    <name type="scientific">Astyanax mexicanus</name>
    <name type="common">Blind cave fish</name>
    <name type="synonym">Astyanax fasciatus mexicanus</name>
    <dbReference type="NCBI Taxonomy" id="7994"/>
    <lineage>
        <taxon>Eukaryota</taxon>
        <taxon>Metazoa</taxon>
        <taxon>Chordata</taxon>
        <taxon>Craniata</taxon>
        <taxon>Vertebrata</taxon>
        <taxon>Euteleostomi</taxon>
        <taxon>Actinopterygii</taxon>
        <taxon>Neopterygii</taxon>
        <taxon>Teleostei</taxon>
        <taxon>Ostariophysi</taxon>
        <taxon>Characiformes</taxon>
        <taxon>Characoidei</taxon>
        <taxon>Acestrorhamphidae</taxon>
        <taxon>Acestrorhamphinae</taxon>
        <taxon>Astyanax</taxon>
    </lineage>
</organism>
<keyword evidence="3" id="KW-1185">Reference proteome</keyword>
<dbReference type="Proteomes" id="UP000018467">
    <property type="component" value="Unassembled WGS sequence"/>
</dbReference>
<dbReference type="GeneTree" id="ENSGT00940000162068"/>
<evidence type="ECO:0000259" key="1">
    <source>
        <dbReference type="SMART" id="SM00597"/>
    </source>
</evidence>
<dbReference type="AlphaFoldDB" id="A0A3B1IHW4"/>
<feature type="domain" description="TTF-type" evidence="1">
    <location>
        <begin position="57"/>
        <end position="138"/>
    </location>
</feature>
<sequence>MFSVFGSVFGLHPNIFFLYAAASASVSTETALDLGDRNTGPKQVKLAQYPQSVFGTQKRAFQFNWFQSFNWLEYSCKRDAAFCYACRVFGRNLKQDVFVSGGVKTWRKALSFYHKHESSQSHKDSVIRWQSYKSSLLKGSVVQQIESATSTEVQERREYLKRIVAVTSLLGKQGIPFRGHDESCESHDKGMFAECFKLLQKFDPFLKSYTPPLNTTYLSSCSQNEMVQCCAEEVTATIVKEMREAQMFAIMADEARDGKREQLSLCVRYVTGGMIKERFLALTELMGFDAESIANTTEQQLALNGIGDLKCVAQTYDGAAVMSGAVGGVQAHFRKKHPEAVYVHCYAHELNLVLCHTCRAISEAREFFEILESVYSFFSSSLVNHHKFVETQTRLGLQQTELVQLSSTRWACQLRSVNCVLDNFPAIIECLLGINTPLAVGLRVKLCKFSSVYLLVMFHTLLSLCAGLHLYLQKENIDLARAMEYKNAVTDSLKEKRSDSTAGELHARALAICDANKLRMVDYVVESTCGAGAGSEATSSSNADDLKQRLLFPCLDRMLAELEKRFSDVSEELLCGIQACSPKSEQFLSVPLLSALALHYNIDLKPAEVMVASNFFKRKNETGGDVEDMLAVYKQLDADMFPTLKATVQAALTIPVSSCSCERSFSALRRLHTWLRRTMGQNRLHHLAVMSIEKELLDSISPDIVIDRFANLKVRRHRLVLPK</sequence>
<dbReference type="Pfam" id="PF05699">
    <property type="entry name" value="Dimer_Tnp_hAT"/>
    <property type="match status" value="1"/>
</dbReference>
<dbReference type="InterPro" id="IPR025398">
    <property type="entry name" value="DUF4371"/>
</dbReference>
<dbReference type="InterPro" id="IPR006580">
    <property type="entry name" value="Znf_TTF"/>
</dbReference>
<dbReference type="PANTHER" id="PTHR45749:SF37">
    <property type="entry name" value="OS05G0311600 PROTEIN"/>
    <property type="match status" value="1"/>
</dbReference>
<dbReference type="GO" id="GO:0046983">
    <property type="term" value="F:protein dimerization activity"/>
    <property type="evidence" value="ECO:0007669"/>
    <property type="project" value="InterPro"/>
</dbReference>
<reference evidence="2" key="3">
    <citation type="submission" date="2025-08" db="UniProtKB">
        <authorList>
            <consortium name="Ensembl"/>
        </authorList>
    </citation>
    <scope>IDENTIFICATION</scope>
</reference>
<dbReference type="InParanoid" id="A0A3B1IHW4"/>